<feature type="domain" description="Helix-turn-helix" evidence="2">
    <location>
        <begin position="146"/>
        <end position="190"/>
    </location>
</feature>
<feature type="compositionally biased region" description="Basic and acidic residues" evidence="1">
    <location>
        <begin position="36"/>
        <end position="57"/>
    </location>
</feature>
<dbReference type="Proteomes" id="UP000030106">
    <property type="component" value="Unassembled WGS sequence"/>
</dbReference>
<feature type="compositionally biased region" description="Low complexity" evidence="1">
    <location>
        <begin position="1"/>
        <end position="11"/>
    </location>
</feature>
<evidence type="ECO:0000313" key="3">
    <source>
        <dbReference type="EMBL" id="KGQ02873.1"/>
    </source>
</evidence>
<reference evidence="3 4" key="1">
    <citation type="submission" date="2012-10" db="EMBL/GenBank/DDBJ databases">
        <title>Genome sequencing and analysis of entomopathogenic fungi Beauveria bassiana D1-5.</title>
        <authorList>
            <person name="Li Q."/>
            <person name="Wang L."/>
            <person name="Zhang Z."/>
            <person name="Wang Q."/>
            <person name="Ren J."/>
            <person name="Wang M."/>
            <person name="Xu W."/>
            <person name="Wang J."/>
            <person name="Lu Y."/>
            <person name="Du Q."/>
            <person name="Sun Z."/>
        </authorList>
    </citation>
    <scope>NUCLEOTIDE SEQUENCE [LARGE SCALE GENOMIC DNA]</scope>
    <source>
        <strain evidence="3 4">D1-5</strain>
    </source>
</reference>
<evidence type="ECO:0000313" key="4">
    <source>
        <dbReference type="Proteomes" id="UP000030106"/>
    </source>
</evidence>
<organism evidence="3 4">
    <name type="scientific">Beauveria bassiana D1-5</name>
    <dbReference type="NCBI Taxonomy" id="1245745"/>
    <lineage>
        <taxon>Eukaryota</taxon>
        <taxon>Fungi</taxon>
        <taxon>Dikarya</taxon>
        <taxon>Ascomycota</taxon>
        <taxon>Pezizomycotina</taxon>
        <taxon>Sordariomycetes</taxon>
        <taxon>Hypocreomycetidae</taxon>
        <taxon>Hypocreales</taxon>
        <taxon>Cordycipitaceae</taxon>
        <taxon>Beauveria</taxon>
    </lineage>
</organism>
<dbReference type="EMBL" id="ANFO01001346">
    <property type="protein sequence ID" value="KGQ02873.1"/>
    <property type="molecule type" value="Genomic_DNA"/>
</dbReference>
<evidence type="ECO:0000256" key="1">
    <source>
        <dbReference type="SAM" id="MobiDB-lite"/>
    </source>
</evidence>
<dbReference type="Pfam" id="PF22943">
    <property type="entry name" value="HTH_68"/>
    <property type="match status" value="1"/>
</dbReference>
<dbReference type="STRING" id="1245745.A0A0A2V5U6"/>
<dbReference type="InterPro" id="IPR054448">
    <property type="entry name" value="HTH_put_ascomycetes"/>
</dbReference>
<evidence type="ECO:0000259" key="2">
    <source>
        <dbReference type="Pfam" id="PF22943"/>
    </source>
</evidence>
<dbReference type="HOGENOM" id="CLU_087328_1_0_1"/>
<dbReference type="eggNOG" id="ENOG502SEWH">
    <property type="taxonomic scope" value="Eukaryota"/>
</dbReference>
<protein>
    <recommendedName>
        <fullName evidence="2">Helix-turn-helix domain-containing protein</fullName>
    </recommendedName>
</protein>
<sequence length="193" mass="20702">MGSASSKAARGASRKFPARSAESAASQTTRAPRASQPREADLSKDQEYSEMTDHAADPEFTPAGFANRLQQMGIVDPNPTFSPSSRAAGAHHLGGLPSSAAGPIFPASTANVTLSALAARQRVQERAEADMERFQQVGMRGAARRYVDMRTLSDALQLLERGVPREEVEARMGMQEGLLTRLGRKGVLTHLVN</sequence>
<gene>
    <name evidence="3" type="ORF">BBAD15_g11906</name>
</gene>
<name>A0A0A2V5U6_BEABA</name>
<comment type="caution">
    <text evidence="3">The sequence shown here is derived from an EMBL/GenBank/DDBJ whole genome shotgun (WGS) entry which is preliminary data.</text>
</comment>
<feature type="region of interest" description="Disordered" evidence="1">
    <location>
        <begin position="73"/>
        <end position="94"/>
    </location>
</feature>
<accession>A0A0A2V5U6</accession>
<dbReference type="AlphaFoldDB" id="A0A0A2V5U6"/>
<proteinExistence type="predicted"/>
<dbReference type="OrthoDB" id="4085451at2759"/>
<feature type="region of interest" description="Disordered" evidence="1">
    <location>
        <begin position="1"/>
        <end position="61"/>
    </location>
</feature>